<keyword evidence="3" id="KW-1185">Reference proteome</keyword>
<organism evidence="2 3">
    <name type="scientific">Sulfurimonas marina</name>
    <dbReference type="NCBI Taxonomy" id="2590551"/>
    <lineage>
        <taxon>Bacteria</taxon>
        <taxon>Pseudomonadati</taxon>
        <taxon>Campylobacterota</taxon>
        <taxon>Epsilonproteobacteria</taxon>
        <taxon>Campylobacterales</taxon>
        <taxon>Sulfurimonadaceae</taxon>
        <taxon>Sulfurimonas</taxon>
    </lineage>
</organism>
<evidence type="ECO:0000313" key="2">
    <source>
        <dbReference type="EMBL" id="QOP40276.1"/>
    </source>
</evidence>
<name>A0A7M3V943_9BACT</name>
<evidence type="ECO:0000313" key="3">
    <source>
        <dbReference type="Proteomes" id="UP000593910"/>
    </source>
</evidence>
<dbReference type="PROSITE" id="PS51257">
    <property type="entry name" value="PROKAR_LIPOPROTEIN"/>
    <property type="match status" value="1"/>
</dbReference>
<evidence type="ECO:0000256" key="1">
    <source>
        <dbReference type="SAM" id="SignalP"/>
    </source>
</evidence>
<sequence>MIKAFLIVSLLLFTSCSMEPAPNSWEYKSSAYFESYKKNFLYDKEILAESDLQSARSFAKRGGDVTQLASIELGKCALNIAVGIEDKCAEYQEMEELVTCPRIKNYNKMLQKEWDDIDLSMVPSKYKDFVEAMKKGDLSGADTTVQKIDDPVSKLLALALLGDEVSKETLNGSIEIMSFYGYKKGIVSLLKKLRDKIEDPQAKRLLIKKLELLD</sequence>
<proteinExistence type="predicted"/>
<accession>A0A7M3V943</accession>
<protein>
    <recommendedName>
        <fullName evidence="4">Lipoprotein</fullName>
    </recommendedName>
</protein>
<keyword evidence="1" id="KW-0732">Signal</keyword>
<dbReference type="KEGG" id="smax:FJR03_00380"/>
<feature type="chain" id="PRO_5032537656" description="Lipoprotein" evidence="1">
    <location>
        <begin position="21"/>
        <end position="214"/>
    </location>
</feature>
<evidence type="ECO:0008006" key="4">
    <source>
        <dbReference type="Google" id="ProtNLM"/>
    </source>
</evidence>
<dbReference type="AlphaFoldDB" id="A0A7M3V943"/>
<gene>
    <name evidence="2" type="ORF">FJR03_00380</name>
</gene>
<dbReference type="EMBL" id="CP041165">
    <property type="protein sequence ID" value="QOP40276.1"/>
    <property type="molecule type" value="Genomic_DNA"/>
</dbReference>
<dbReference type="Proteomes" id="UP000593910">
    <property type="component" value="Chromosome"/>
</dbReference>
<reference evidence="2 3" key="1">
    <citation type="submission" date="2019-06" db="EMBL/GenBank/DDBJ databases">
        <title>Sulfurimonas gotlandica sp. nov., a chemoautotrophic and psychrotolerant epsilonproteobacterium isolated from a pelagic redoxcline, and an emended description of the genus Sulfurimonas.</title>
        <authorList>
            <person name="Wang S."/>
            <person name="Jiang L."/>
            <person name="Shao Z."/>
        </authorList>
    </citation>
    <scope>NUCLEOTIDE SEQUENCE [LARGE SCALE GENOMIC DNA]</scope>
    <source>
        <strain evidence="2 3">B2</strain>
    </source>
</reference>
<feature type="signal peptide" evidence="1">
    <location>
        <begin position="1"/>
        <end position="20"/>
    </location>
</feature>
<dbReference type="RefSeq" id="WP_193113707.1">
    <property type="nucleotide sequence ID" value="NZ_CP041165.1"/>
</dbReference>